<dbReference type="Pfam" id="PF00702">
    <property type="entry name" value="Hydrolase"/>
    <property type="match status" value="1"/>
</dbReference>
<evidence type="ECO:0000313" key="2">
    <source>
        <dbReference type="Proteomes" id="UP001519311"/>
    </source>
</evidence>
<dbReference type="InterPro" id="IPR050155">
    <property type="entry name" value="HAD-like_hydrolase_sf"/>
</dbReference>
<dbReference type="Proteomes" id="UP001519311">
    <property type="component" value="Unassembled WGS sequence"/>
</dbReference>
<accession>A0ABS4V837</accession>
<keyword evidence="1" id="KW-0378">Hydrolase</keyword>
<dbReference type="PANTHER" id="PTHR43434">
    <property type="entry name" value="PHOSPHOGLYCOLATE PHOSPHATASE"/>
    <property type="match status" value="1"/>
</dbReference>
<protein>
    <submittedName>
        <fullName evidence="1">HAD superfamily hydrolase (TIGR01509 family)</fullName>
    </submittedName>
</protein>
<dbReference type="InterPro" id="IPR036412">
    <property type="entry name" value="HAD-like_sf"/>
</dbReference>
<organism evidence="1 2">
    <name type="scientific">Streptomyces clavifer</name>
    <dbReference type="NCBI Taxonomy" id="68188"/>
    <lineage>
        <taxon>Bacteria</taxon>
        <taxon>Bacillati</taxon>
        <taxon>Actinomycetota</taxon>
        <taxon>Actinomycetes</taxon>
        <taxon>Kitasatosporales</taxon>
        <taxon>Streptomycetaceae</taxon>
        <taxon>Streptomyces</taxon>
    </lineage>
</organism>
<name>A0ABS4V837_9ACTN</name>
<dbReference type="PANTHER" id="PTHR43434:SF1">
    <property type="entry name" value="PHOSPHOGLYCOLATE PHOSPHATASE"/>
    <property type="match status" value="1"/>
</dbReference>
<gene>
    <name evidence="1" type="ORF">JOF59_002402</name>
</gene>
<reference evidence="1 2" key="1">
    <citation type="submission" date="2021-03" db="EMBL/GenBank/DDBJ databases">
        <title>Sequencing the genomes of 1000 actinobacteria strains.</title>
        <authorList>
            <person name="Klenk H.-P."/>
        </authorList>
    </citation>
    <scope>NUCLEOTIDE SEQUENCE [LARGE SCALE GENOMIC DNA]</scope>
    <source>
        <strain evidence="1 2">DSM 40843</strain>
    </source>
</reference>
<dbReference type="RefSeq" id="WP_056797864.1">
    <property type="nucleotide sequence ID" value="NZ_BMWJ01000019.1"/>
</dbReference>
<dbReference type="GO" id="GO:0016787">
    <property type="term" value="F:hydrolase activity"/>
    <property type="evidence" value="ECO:0007669"/>
    <property type="project" value="UniProtKB-KW"/>
</dbReference>
<comment type="caution">
    <text evidence="1">The sequence shown here is derived from an EMBL/GenBank/DDBJ whole genome shotgun (WGS) entry which is preliminary data.</text>
</comment>
<keyword evidence="2" id="KW-1185">Reference proteome</keyword>
<evidence type="ECO:0000313" key="1">
    <source>
        <dbReference type="EMBL" id="MBP2360002.1"/>
    </source>
</evidence>
<dbReference type="Gene3D" id="3.40.50.1000">
    <property type="entry name" value="HAD superfamily/HAD-like"/>
    <property type="match status" value="1"/>
</dbReference>
<proteinExistence type="predicted"/>
<dbReference type="InterPro" id="IPR023214">
    <property type="entry name" value="HAD_sf"/>
</dbReference>
<dbReference type="EMBL" id="JAGINS010000001">
    <property type="protein sequence ID" value="MBP2360002.1"/>
    <property type="molecule type" value="Genomic_DNA"/>
</dbReference>
<dbReference type="SUPFAM" id="SSF56784">
    <property type="entry name" value="HAD-like"/>
    <property type="match status" value="1"/>
</dbReference>
<sequence>MTQPHATDPHVLLSSAACVFFDFDGPVCRLFAGHPAAGVAQRLAVRLEALGRDPAPVAVSVRDADPLGVLLAVRKHYPQDRALMAVLEEQLTEEEVVAAGSATPTPGAAALVRALAAAGTRLAVTTNNSPAAVASYLARDGLGPCFDGHIHGRGPDPALLKPDPDCLHRALESTGVAAADALMIGDSAADRLAAGKAGVPFLGYAENAEKYGRLRDAGAEVSVSTLEGLVRAA</sequence>